<keyword evidence="5 7" id="KW-0975">Bacterial flagellum</keyword>
<evidence type="ECO:0000256" key="6">
    <source>
        <dbReference type="ARBA" id="ARBA00037937"/>
    </source>
</evidence>
<dbReference type="PANTHER" id="PTHR38766">
    <property type="entry name" value="FLAGELLAR PROTEIN FLIO"/>
    <property type="match status" value="1"/>
</dbReference>
<dbReference type="GO" id="GO:0009425">
    <property type="term" value="C:bacterial-type flagellum basal body"/>
    <property type="evidence" value="ECO:0007669"/>
    <property type="project" value="UniProtKB-SubCell"/>
</dbReference>
<feature type="chain" id="PRO_5029016676" description="Flagellar protein" evidence="8">
    <location>
        <begin position="25"/>
        <end position="147"/>
    </location>
</feature>
<keyword evidence="9" id="KW-0966">Cell projection</keyword>
<dbReference type="AlphaFoldDB" id="A0A7G3GAQ0"/>
<evidence type="ECO:0000256" key="5">
    <source>
        <dbReference type="ARBA" id="ARBA00023143"/>
    </source>
</evidence>
<name>A0A7G3GAQ0_9NEIS</name>
<comment type="similarity">
    <text evidence="6 7">Belongs to the FliO/MopB family.</text>
</comment>
<comment type="subcellular location">
    <subcellularLocation>
        <location evidence="7">Cell membrane</location>
    </subcellularLocation>
    <subcellularLocation>
        <location evidence="7">Bacterial flagellum basal body</location>
    </subcellularLocation>
</comment>
<dbReference type="PANTHER" id="PTHR38766:SF1">
    <property type="entry name" value="FLAGELLAR PROTEIN FLIO"/>
    <property type="match status" value="1"/>
</dbReference>
<dbReference type="Pfam" id="PF04347">
    <property type="entry name" value="FliO"/>
    <property type="match status" value="1"/>
</dbReference>
<accession>A0A7G3GAQ0</accession>
<dbReference type="EMBL" id="CP025781">
    <property type="protein sequence ID" value="QBC44143.1"/>
    <property type="molecule type" value="Genomic_DNA"/>
</dbReference>
<keyword evidence="8" id="KW-0732">Signal</keyword>
<proteinExistence type="inferred from homology"/>
<evidence type="ECO:0000313" key="10">
    <source>
        <dbReference type="Proteomes" id="UP000515917"/>
    </source>
</evidence>
<dbReference type="GO" id="GO:0005886">
    <property type="term" value="C:plasma membrane"/>
    <property type="evidence" value="ECO:0007669"/>
    <property type="project" value="UniProtKB-SubCell"/>
</dbReference>
<evidence type="ECO:0000313" key="9">
    <source>
        <dbReference type="EMBL" id="QBC44143.1"/>
    </source>
</evidence>
<sequence length="147" mass="15645">MKSLCCKVLFFFCFMFAGCLPAHANASSPATAPASSLMSIAQVVLALGFVIALIVFSAWLVRRFSLMPMGAKGQVLKVVTGVMVGAKERVVVVEVEGRWLVLGVTANTVNLLHSLDAPEQAETVLVPQAFSQQFSAKLAAALQRAPH</sequence>
<evidence type="ECO:0000256" key="4">
    <source>
        <dbReference type="ARBA" id="ARBA00023136"/>
    </source>
</evidence>
<protein>
    <recommendedName>
        <fullName evidence="7">Flagellar protein</fullName>
    </recommendedName>
</protein>
<evidence type="ECO:0000256" key="2">
    <source>
        <dbReference type="ARBA" id="ARBA00022692"/>
    </source>
</evidence>
<keyword evidence="10" id="KW-1185">Reference proteome</keyword>
<feature type="transmembrane region" description="Helical" evidence="7">
    <location>
        <begin position="40"/>
        <end position="61"/>
    </location>
</feature>
<dbReference type="Proteomes" id="UP000515917">
    <property type="component" value="Chromosome"/>
</dbReference>
<evidence type="ECO:0000256" key="3">
    <source>
        <dbReference type="ARBA" id="ARBA00022989"/>
    </source>
</evidence>
<reference evidence="9 10" key="1">
    <citation type="submission" date="2018-01" db="EMBL/GenBank/DDBJ databases">
        <title>Genome sequence of Iodobacter sp. strain PCH194 isolated from Indian Trans-Himalaya.</title>
        <authorList>
            <person name="Kumar V."/>
            <person name="Thakur V."/>
            <person name="Kumar S."/>
            <person name="Singh D."/>
        </authorList>
    </citation>
    <scope>NUCLEOTIDE SEQUENCE [LARGE SCALE GENOMIC DNA]</scope>
    <source>
        <strain evidence="9 10">PCH194</strain>
    </source>
</reference>
<keyword evidence="2 7" id="KW-0812">Transmembrane</keyword>
<keyword evidence="1 7" id="KW-1003">Cell membrane</keyword>
<dbReference type="PROSITE" id="PS51257">
    <property type="entry name" value="PROKAR_LIPOPROTEIN"/>
    <property type="match status" value="1"/>
</dbReference>
<keyword evidence="9" id="KW-0969">Cilium</keyword>
<dbReference type="InterPro" id="IPR022781">
    <property type="entry name" value="Flagellar_biosynth_FliO"/>
</dbReference>
<dbReference type="KEGG" id="ifl:C1H71_11790"/>
<organism evidence="9 10">
    <name type="scientific">Iodobacter fluviatilis</name>
    <dbReference type="NCBI Taxonomy" id="537"/>
    <lineage>
        <taxon>Bacteria</taxon>
        <taxon>Pseudomonadati</taxon>
        <taxon>Pseudomonadota</taxon>
        <taxon>Betaproteobacteria</taxon>
        <taxon>Neisseriales</taxon>
        <taxon>Chitinibacteraceae</taxon>
        <taxon>Iodobacter</taxon>
    </lineage>
</organism>
<evidence type="ECO:0000256" key="1">
    <source>
        <dbReference type="ARBA" id="ARBA00022475"/>
    </source>
</evidence>
<keyword evidence="3 7" id="KW-1133">Transmembrane helix</keyword>
<dbReference type="InterPro" id="IPR052205">
    <property type="entry name" value="FliO/MopB"/>
</dbReference>
<keyword evidence="9" id="KW-0282">Flagellum</keyword>
<dbReference type="NCBIfam" id="TIGR03500">
    <property type="entry name" value="FliO_TIGR"/>
    <property type="match status" value="1"/>
</dbReference>
<keyword evidence="4 7" id="KW-0472">Membrane</keyword>
<dbReference type="GO" id="GO:0044781">
    <property type="term" value="P:bacterial-type flagellum organization"/>
    <property type="evidence" value="ECO:0007669"/>
    <property type="project" value="UniProtKB-UniRule"/>
</dbReference>
<feature type="signal peptide" evidence="8">
    <location>
        <begin position="1"/>
        <end position="24"/>
    </location>
</feature>
<evidence type="ECO:0000256" key="7">
    <source>
        <dbReference type="RuleBase" id="RU362064"/>
    </source>
</evidence>
<gene>
    <name evidence="9" type="primary">fliO</name>
    <name evidence="9" type="ORF">C1H71_11790</name>
</gene>
<evidence type="ECO:0000256" key="8">
    <source>
        <dbReference type="SAM" id="SignalP"/>
    </source>
</evidence>